<dbReference type="GO" id="GO:0005524">
    <property type="term" value="F:ATP binding"/>
    <property type="evidence" value="ECO:0007669"/>
    <property type="project" value="UniProtKB-KW"/>
</dbReference>
<dbReference type="Pfam" id="PF00176">
    <property type="entry name" value="SNF2-rel_dom"/>
    <property type="match status" value="1"/>
</dbReference>
<dbReference type="Proteomes" id="UP001187471">
    <property type="component" value="Unassembled WGS sequence"/>
</dbReference>
<keyword evidence="3" id="KW-0067">ATP-binding</keyword>
<dbReference type="InterPro" id="IPR027417">
    <property type="entry name" value="P-loop_NTPase"/>
</dbReference>
<dbReference type="AlphaFoldDB" id="A0AA88U024"/>
<dbReference type="PANTHER" id="PTHR45626">
    <property type="entry name" value="TRANSCRIPTION TERMINATION FACTOR 2-RELATED"/>
    <property type="match status" value="1"/>
</dbReference>
<evidence type="ECO:0000313" key="5">
    <source>
        <dbReference type="EMBL" id="KAK2966284.1"/>
    </source>
</evidence>
<evidence type="ECO:0000259" key="4">
    <source>
        <dbReference type="Pfam" id="PF00176"/>
    </source>
</evidence>
<dbReference type="InterPro" id="IPR000330">
    <property type="entry name" value="SNF2_N"/>
</dbReference>
<evidence type="ECO:0000256" key="3">
    <source>
        <dbReference type="ARBA" id="ARBA00022840"/>
    </source>
</evidence>
<keyword evidence="6" id="KW-1185">Reference proteome</keyword>
<sequence>MPVWCQVTRCAGQRFAILEGQDLEGRARNTFEARQCFSLCSLCNDPKVIAEPDIVLTTYGVLTAAYKTDGECSIFHEVDWYMVVLDETHTIKSSRTQCAQAAFKLSSHCRWCLTGTPLQDMSPKLYSASRVLFLLKMQGKGSWRTANAALQPISKMTPKTKEELRDVKGIGKLVQIALGNTKTNYVGIDGRNLKVSDSCGGFVVNWGDYVASGFARKITQVG</sequence>
<comment type="caution">
    <text evidence="5">The sequence shown here is derived from an EMBL/GenBank/DDBJ whole genome shotgun (WGS) entry which is preliminary data.</text>
</comment>
<evidence type="ECO:0000256" key="2">
    <source>
        <dbReference type="ARBA" id="ARBA00022801"/>
    </source>
</evidence>
<name>A0AA88U024_9ASTE</name>
<accession>A0AA88U024</accession>
<dbReference type="InterPro" id="IPR038718">
    <property type="entry name" value="SNF2-like_sf"/>
</dbReference>
<dbReference type="Gene3D" id="3.40.50.10810">
    <property type="entry name" value="Tandem AAA-ATPase domain"/>
    <property type="match status" value="1"/>
</dbReference>
<dbReference type="GO" id="GO:0006281">
    <property type="term" value="P:DNA repair"/>
    <property type="evidence" value="ECO:0007669"/>
    <property type="project" value="TreeGrafter"/>
</dbReference>
<dbReference type="GO" id="GO:0005634">
    <property type="term" value="C:nucleus"/>
    <property type="evidence" value="ECO:0007669"/>
    <property type="project" value="TreeGrafter"/>
</dbReference>
<organism evidence="5 6">
    <name type="scientific">Escallonia rubra</name>
    <dbReference type="NCBI Taxonomy" id="112253"/>
    <lineage>
        <taxon>Eukaryota</taxon>
        <taxon>Viridiplantae</taxon>
        <taxon>Streptophyta</taxon>
        <taxon>Embryophyta</taxon>
        <taxon>Tracheophyta</taxon>
        <taxon>Spermatophyta</taxon>
        <taxon>Magnoliopsida</taxon>
        <taxon>eudicotyledons</taxon>
        <taxon>Gunneridae</taxon>
        <taxon>Pentapetalae</taxon>
        <taxon>asterids</taxon>
        <taxon>campanulids</taxon>
        <taxon>Escalloniales</taxon>
        <taxon>Escalloniaceae</taxon>
        <taxon>Escallonia</taxon>
    </lineage>
</organism>
<dbReference type="SUPFAM" id="SSF52540">
    <property type="entry name" value="P-loop containing nucleoside triphosphate hydrolases"/>
    <property type="match status" value="1"/>
</dbReference>
<feature type="domain" description="SNF2 N-terminal" evidence="4">
    <location>
        <begin position="41"/>
        <end position="166"/>
    </location>
</feature>
<gene>
    <name evidence="5" type="ORF">RJ640_018095</name>
</gene>
<dbReference type="GO" id="GO:0016787">
    <property type="term" value="F:hydrolase activity"/>
    <property type="evidence" value="ECO:0007669"/>
    <property type="project" value="UniProtKB-KW"/>
</dbReference>
<dbReference type="GO" id="GO:0008094">
    <property type="term" value="F:ATP-dependent activity, acting on DNA"/>
    <property type="evidence" value="ECO:0007669"/>
    <property type="project" value="TreeGrafter"/>
</dbReference>
<dbReference type="InterPro" id="IPR050628">
    <property type="entry name" value="SNF2_RAD54_helicase_TF"/>
</dbReference>
<dbReference type="PANTHER" id="PTHR45626:SF22">
    <property type="entry name" value="DNA REPAIR PROTEIN RAD5"/>
    <property type="match status" value="1"/>
</dbReference>
<proteinExistence type="predicted"/>
<keyword evidence="1" id="KW-0547">Nucleotide-binding</keyword>
<evidence type="ECO:0000313" key="6">
    <source>
        <dbReference type="Proteomes" id="UP001187471"/>
    </source>
</evidence>
<reference evidence="5" key="1">
    <citation type="submission" date="2022-12" db="EMBL/GenBank/DDBJ databases">
        <title>Draft genome assemblies for two species of Escallonia (Escalloniales).</title>
        <authorList>
            <person name="Chanderbali A."/>
            <person name="Dervinis C."/>
            <person name="Anghel I."/>
            <person name="Soltis D."/>
            <person name="Soltis P."/>
            <person name="Zapata F."/>
        </authorList>
    </citation>
    <scope>NUCLEOTIDE SEQUENCE</scope>
    <source>
        <strain evidence="5">UCBG92.1500</strain>
        <tissue evidence="5">Leaf</tissue>
    </source>
</reference>
<keyword evidence="2" id="KW-0378">Hydrolase</keyword>
<protein>
    <recommendedName>
        <fullName evidence="4">SNF2 N-terminal domain-containing protein</fullName>
    </recommendedName>
</protein>
<evidence type="ECO:0000256" key="1">
    <source>
        <dbReference type="ARBA" id="ARBA00022741"/>
    </source>
</evidence>
<dbReference type="EMBL" id="JAVXUO010003138">
    <property type="protein sequence ID" value="KAK2966284.1"/>
    <property type="molecule type" value="Genomic_DNA"/>
</dbReference>